<gene>
    <name evidence="10" type="ORF">ACH5RR_039925</name>
</gene>
<dbReference type="AlphaFoldDB" id="A0ABD2XZQ5"/>
<dbReference type="Pfam" id="PF13962">
    <property type="entry name" value="PGG"/>
    <property type="match status" value="1"/>
</dbReference>
<dbReference type="Pfam" id="PF12796">
    <property type="entry name" value="Ank_2"/>
    <property type="match status" value="2"/>
</dbReference>
<dbReference type="InterPro" id="IPR002110">
    <property type="entry name" value="Ankyrin_rpt"/>
</dbReference>
<dbReference type="PANTHER" id="PTHR24186:SF37">
    <property type="entry name" value="PGG DOMAIN-CONTAINING PROTEIN"/>
    <property type="match status" value="1"/>
</dbReference>
<keyword evidence="6 8" id="KW-0472">Membrane</keyword>
<evidence type="ECO:0000256" key="2">
    <source>
        <dbReference type="ARBA" id="ARBA00022692"/>
    </source>
</evidence>
<evidence type="ECO:0000256" key="4">
    <source>
        <dbReference type="ARBA" id="ARBA00022989"/>
    </source>
</evidence>
<feature type="repeat" description="ANK" evidence="7">
    <location>
        <begin position="143"/>
        <end position="176"/>
    </location>
</feature>
<keyword evidence="2 8" id="KW-0812">Transmembrane</keyword>
<keyword evidence="3" id="KW-0677">Repeat</keyword>
<evidence type="ECO:0000259" key="9">
    <source>
        <dbReference type="Pfam" id="PF13962"/>
    </source>
</evidence>
<evidence type="ECO:0000256" key="1">
    <source>
        <dbReference type="ARBA" id="ARBA00004141"/>
    </source>
</evidence>
<dbReference type="Gene3D" id="1.25.40.20">
    <property type="entry name" value="Ankyrin repeat-containing domain"/>
    <property type="match status" value="2"/>
</dbReference>
<keyword evidence="5 7" id="KW-0040">ANK repeat</keyword>
<dbReference type="PROSITE" id="PS50088">
    <property type="entry name" value="ANK_REPEAT"/>
    <property type="match status" value="2"/>
</dbReference>
<evidence type="ECO:0000256" key="5">
    <source>
        <dbReference type="ARBA" id="ARBA00023043"/>
    </source>
</evidence>
<dbReference type="InterPro" id="IPR026961">
    <property type="entry name" value="PGG_dom"/>
</dbReference>
<proteinExistence type="predicted"/>
<comment type="subcellular location">
    <subcellularLocation>
        <location evidence="1">Membrane</location>
        <topology evidence="1">Multi-pass membrane protein</topology>
    </subcellularLocation>
</comment>
<evidence type="ECO:0000256" key="7">
    <source>
        <dbReference type="PROSITE-ProRule" id="PRU00023"/>
    </source>
</evidence>
<feature type="transmembrane region" description="Helical" evidence="8">
    <location>
        <begin position="280"/>
        <end position="300"/>
    </location>
</feature>
<feature type="repeat" description="ANK" evidence="7">
    <location>
        <begin position="73"/>
        <end position="94"/>
    </location>
</feature>
<feature type="transmembrane region" description="Helical" evidence="8">
    <location>
        <begin position="234"/>
        <end position="251"/>
    </location>
</feature>
<dbReference type="GO" id="GO:0016020">
    <property type="term" value="C:membrane"/>
    <property type="evidence" value="ECO:0007669"/>
    <property type="project" value="UniProtKB-SubCell"/>
</dbReference>
<keyword evidence="11" id="KW-1185">Reference proteome</keyword>
<evidence type="ECO:0000256" key="8">
    <source>
        <dbReference type="SAM" id="Phobius"/>
    </source>
</evidence>
<dbReference type="SUPFAM" id="SSF48403">
    <property type="entry name" value="Ankyrin repeat"/>
    <property type="match status" value="1"/>
</dbReference>
<evidence type="ECO:0000313" key="10">
    <source>
        <dbReference type="EMBL" id="KAL3500832.1"/>
    </source>
</evidence>
<feature type="domain" description="PGG" evidence="9">
    <location>
        <begin position="226"/>
        <end position="335"/>
    </location>
</feature>
<protein>
    <recommendedName>
        <fullName evidence="9">PGG domain-containing protein</fullName>
    </recommendedName>
</protein>
<dbReference type="InterPro" id="IPR036770">
    <property type="entry name" value="Ankyrin_rpt-contain_sf"/>
</dbReference>
<dbReference type="PROSITE" id="PS50297">
    <property type="entry name" value="ANK_REP_REGION"/>
    <property type="match status" value="1"/>
</dbReference>
<evidence type="ECO:0000313" key="11">
    <source>
        <dbReference type="Proteomes" id="UP001630127"/>
    </source>
</evidence>
<evidence type="ECO:0000256" key="3">
    <source>
        <dbReference type="ARBA" id="ARBA00022737"/>
    </source>
</evidence>
<organism evidence="10 11">
    <name type="scientific">Cinchona calisaya</name>
    <dbReference type="NCBI Taxonomy" id="153742"/>
    <lineage>
        <taxon>Eukaryota</taxon>
        <taxon>Viridiplantae</taxon>
        <taxon>Streptophyta</taxon>
        <taxon>Embryophyta</taxon>
        <taxon>Tracheophyta</taxon>
        <taxon>Spermatophyta</taxon>
        <taxon>Magnoliopsida</taxon>
        <taxon>eudicotyledons</taxon>
        <taxon>Gunneridae</taxon>
        <taxon>Pentapetalae</taxon>
        <taxon>asterids</taxon>
        <taxon>lamiids</taxon>
        <taxon>Gentianales</taxon>
        <taxon>Rubiaceae</taxon>
        <taxon>Cinchonoideae</taxon>
        <taxon>Cinchoneae</taxon>
        <taxon>Cinchona</taxon>
    </lineage>
</organism>
<dbReference type="EMBL" id="JBJUIK010000016">
    <property type="protein sequence ID" value="KAL3500832.1"/>
    <property type="molecule type" value="Genomic_DNA"/>
</dbReference>
<dbReference type="Proteomes" id="UP001630127">
    <property type="component" value="Unassembled WGS sequence"/>
</dbReference>
<reference evidence="10 11" key="1">
    <citation type="submission" date="2024-11" db="EMBL/GenBank/DDBJ databases">
        <title>A near-complete genome assembly of Cinchona calisaya.</title>
        <authorList>
            <person name="Lian D.C."/>
            <person name="Zhao X.W."/>
            <person name="Wei L."/>
        </authorList>
    </citation>
    <scope>NUCLEOTIDE SEQUENCE [LARGE SCALE GENOMIC DNA]</scope>
    <source>
        <tissue evidence="10">Nenye</tissue>
    </source>
</reference>
<comment type="caution">
    <text evidence="10">The sequence shown here is derived from an EMBL/GenBank/DDBJ whole genome shotgun (WGS) entry which is preliminary data.</text>
</comment>
<dbReference type="PANTHER" id="PTHR24186">
    <property type="entry name" value="PROTEIN PHOSPHATASE 1 REGULATORY SUBUNIT"/>
    <property type="match status" value="1"/>
</dbReference>
<name>A0ABD2XZQ5_9GENT</name>
<feature type="transmembrane region" description="Helical" evidence="8">
    <location>
        <begin position="349"/>
        <end position="373"/>
    </location>
</feature>
<evidence type="ECO:0000256" key="6">
    <source>
        <dbReference type="ARBA" id="ARBA00023136"/>
    </source>
</evidence>
<feature type="transmembrane region" description="Helical" evidence="8">
    <location>
        <begin position="312"/>
        <end position="337"/>
    </location>
</feature>
<sequence>MEKSLYDAAIEGDATTLYQLLQEDPLVLDKATLNCEDKNPLHIAAMLGNLEFVLAILNVNNSFYCMCLARDRNGRNPLHLAAMHGKLKVLQVLILAAKQAGLEKTEGGGTILHLCVKYNQLEALKLLVNMLNDPKFVNAKNKDGMTVLHLAVYYEQNETAKYLLVDTKVKVNSKNENGKTALDLLSGQGGVTKNCEILHSLRQYGALKGKDVSPSPVKDRKLEQLKWFGKSREVVIVVASLIATMAFQAVISPPGGFWQDDPHKIGEAVMAQRHPNYYRHFIRSNTTAFVSSLSTIILLIRGSGIPSKYLMPLLAFIMWLAIATISITYAISLVILAPKDERGQLITNAGGIVLIVIMVWSSWMVTTLYELYVQFKKWLKIRRMDSIDLCFNFIGQVVSRVSLRVPQRSGGVSRSSCTPTPSA</sequence>
<dbReference type="SMART" id="SM00248">
    <property type="entry name" value="ANK"/>
    <property type="match status" value="5"/>
</dbReference>
<keyword evidence="4 8" id="KW-1133">Transmembrane helix</keyword>
<accession>A0ABD2XZQ5</accession>